<protein>
    <submittedName>
        <fullName evidence="1">Uncharacterized protein</fullName>
    </submittedName>
</protein>
<proteinExistence type="predicted"/>
<dbReference type="AlphaFoldDB" id="A0AAD7ESC6"/>
<sequence length="102" mass="11481">MHRFVPLGAARHLLGASARQVYLKHLDGDFWDQLDDCLNEICNEAKKLTRGFHHVLTQDQDNYGAKDYVLDETTVDDFQQQVDDIIAVDTATSTASIQDSTV</sequence>
<keyword evidence="2" id="KW-1185">Reference proteome</keyword>
<reference evidence="1" key="1">
    <citation type="submission" date="2023-03" db="EMBL/GenBank/DDBJ databases">
        <title>Massive genome expansion in bonnet fungi (Mycena s.s.) driven by repeated elements and novel gene families across ecological guilds.</title>
        <authorList>
            <consortium name="Lawrence Berkeley National Laboratory"/>
            <person name="Harder C.B."/>
            <person name="Miyauchi S."/>
            <person name="Viragh M."/>
            <person name="Kuo A."/>
            <person name="Thoen E."/>
            <person name="Andreopoulos B."/>
            <person name="Lu D."/>
            <person name="Skrede I."/>
            <person name="Drula E."/>
            <person name="Henrissat B."/>
            <person name="Morin E."/>
            <person name="Kohler A."/>
            <person name="Barry K."/>
            <person name="LaButti K."/>
            <person name="Morin E."/>
            <person name="Salamov A."/>
            <person name="Lipzen A."/>
            <person name="Mereny Z."/>
            <person name="Hegedus B."/>
            <person name="Baldrian P."/>
            <person name="Stursova M."/>
            <person name="Weitz H."/>
            <person name="Taylor A."/>
            <person name="Grigoriev I.V."/>
            <person name="Nagy L.G."/>
            <person name="Martin F."/>
            <person name="Kauserud H."/>
        </authorList>
    </citation>
    <scope>NUCLEOTIDE SEQUENCE</scope>
    <source>
        <strain evidence="1">CBHHK002</strain>
    </source>
</reference>
<accession>A0AAD7ESC6</accession>
<comment type="caution">
    <text evidence="1">The sequence shown here is derived from an EMBL/GenBank/DDBJ whole genome shotgun (WGS) entry which is preliminary data.</text>
</comment>
<evidence type="ECO:0000313" key="1">
    <source>
        <dbReference type="EMBL" id="KAJ7349135.1"/>
    </source>
</evidence>
<gene>
    <name evidence="1" type="ORF">DFH08DRAFT_1079507</name>
</gene>
<dbReference type="Proteomes" id="UP001218218">
    <property type="component" value="Unassembled WGS sequence"/>
</dbReference>
<evidence type="ECO:0000313" key="2">
    <source>
        <dbReference type="Proteomes" id="UP001218218"/>
    </source>
</evidence>
<name>A0AAD7ESC6_9AGAR</name>
<organism evidence="1 2">
    <name type="scientific">Mycena albidolilacea</name>
    <dbReference type="NCBI Taxonomy" id="1033008"/>
    <lineage>
        <taxon>Eukaryota</taxon>
        <taxon>Fungi</taxon>
        <taxon>Dikarya</taxon>
        <taxon>Basidiomycota</taxon>
        <taxon>Agaricomycotina</taxon>
        <taxon>Agaricomycetes</taxon>
        <taxon>Agaricomycetidae</taxon>
        <taxon>Agaricales</taxon>
        <taxon>Marasmiineae</taxon>
        <taxon>Mycenaceae</taxon>
        <taxon>Mycena</taxon>
    </lineage>
</organism>
<dbReference type="EMBL" id="JARIHO010000016">
    <property type="protein sequence ID" value="KAJ7349135.1"/>
    <property type="molecule type" value="Genomic_DNA"/>
</dbReference>